<feature type="signal peptide" evidence="1">
    <location>
        <begin position="1"/>
        <end position="20"/>
    </location>
</feature>
<evidence type="ECO:0000313" key="2">
    <source>
        <dbReference type="EMBL" id="MCT8331555.1"/>
    </source>
</evidence>
<gene>
    <name evidence="2" type="ORF">N5I32_18720</name>
</gene>
<reference evidence="3" key="1">
    <citation type="submission" date="2023-07" db="EMBL/GenBank/DDBJ databases">
        <title>Defluviimonas sediminis sp. nov., isolated from mangrove sediment.</title>
        <authorList>
            <person name="Liu L."/>
            <person name="Li J."/>
            <person name="Huang Y."/>
            <person name="Pan J."/>
            <person name="Li M."/>
        </authorList>
    </citation>
    <scope>NUCLEOTIDE SEQUENCE [LARGE SCALE GENOMIC DNA]</scope>
    <source>
        <strain evidence="3">FT324</strain>
    </source>
</reference>
<organism evidence="2 3">
    <name type="scientific">Albidovulum sediminis</name>
    <dbReference type="NCBI Taxonomy" id="3066345"/>
    <lineage>
        <taxon>Bacteria</taxon>
        <taxon>Pseudomonadati</taxon>
        <taxon>Pseudomonadota</taxon>
        <taxon>Alphaproteobacteria</taxon>
        <taxon>Rhodobacterales</taxon>
        <taxon>Paracoccaceae</taxon>
        <taxon>Albidovulum</taxon>
    </lineage>
</organism>
<protein>
    <submittedName>
        <fullName evidence="2">Uncharacterized protein</fullName>
    </submittedName>
</protein>
<accession>A0ABT2NRH9</accession>
<evidence type="ECO:0000256" key="1">
    <source>
        <dbReference type="SAM" id="SignalP"/>
    </source>
</evidence>
<keyword evidence="1" id="KW-0732">Signal</keyword>
<dbReference type="Proteomes" id="UP001205601">
    <property type="component" value="Unassembled WGS sequence"/>
</dbReference>
<evidence type="ECO:0000313" key="3">
    <source>
        <dbReference type="Proteomes" id="UP001205601"/>
    </source>
</evidence>
<name>A0ABT2NRH9_9RHOB</name>
<keyword evidence="3" id="KW-1185">Reference proteome</keyword>
<comment type="caution">
    <text evidence="2">The sequence shown here is derived from an EMBL/GenBank/DDBJ whole genome shotgun (WGS) entry which is preliminary data.</text>
</comment>
<sequence>MKRILLTATALMIAAGAASAMTTSSELTASEKHEIKRFVPNADFDGLTVADVHAIQAAIYGGNENRGGQIRAILN</sequence>
<feature type="chain" id="PRO_5046428689" evidence="1">
    <location>
        <begin position="21"/>
        <end position="75"/>
    </location>
</feature>
<dbReference type="RefSeq" id="WP_261497463.1">
    <property type="nucleotide sequence ID" value="NZ_JAOCQF010000004.1"/>
</dbReference>
<dbReference type="EMBL" id="JAOCQF010000004">
    <property type="protein sequence ID" value="MCT8331555.1"/>
    <property type="molecule type" value="Genomic_DNA"/>
</dbReference>
<proteinExistence type="predicted"/>